<dbReference type="KEGG" id="rsz:130494909"/>
<feature type="domain" description="Reverse transcriptase zinc-binding" evidence="1">
    <location>
        <begin position="6"/>
        <end position="51"/>
    </location>
</feature>
<evidence type="ECO:0000259" key="1">
    <source>
        <dbReference type="Pfam" id="PF13966"/>
    </source>
</evidence>
<accession>A0A9W3BRC2</accession>
<name>A0A9W3BRC2_RAPSA</name>
<dbReference type="AlphaFoldDB" id="A0A9W3BRC2"/>
<proteinExistence type="predicted"/>
<dbReference type="Proteomes" id="UP000504610">
    <property type="component" value="Chromosome 5"/>
</dbReference>
<keyword evidence="2" id="KW-1185">Reference proteome</keyword>
<evidence type="ECO:0000313" key="2">
    <source>
        <dbReference type="Proteomes" id="UP000504610"/>
    </source>
</evidence>
<dbReference type="GeneID" id="130494909"/>
<sequence>MQLRGMKERSPTRDRLRQWGLQVDEGCLLCTTLPESRDHFFYECLFTWSVWEPISERTGILPQREWSRSVAEMQTLGENKDLRKLKLLAWQSVIYWVWQERNKRLHHNQSRPAHVLIALICRQIKERILSFRIDSPATSSRLLQRWFELGNSHRN</sequence>
<reference evidence="2" key="1">
    <citation type="journal article" date="2019" name="Database">
        <title>The radish genome database (RadishGD): an integrated information resource for radish genomics.</title>
        <authorList>
            <person name="Yu H.J."/>
            <person name="Baek S."/>
            <person name="Lee Y.J."/>
            <person name="Cho A."/>
            <person name="Mun J.H."/>
        </authorList>
    </citation>
    <scope>NUCLEOTIDE SEQUENCE [LARGE SCALE GENOMIC DNA]</scope>
    <source>
        <strain evidence="2">cv. WK10039</strain>
    </source>
</reference>
<evidence type="ECO:0000313" key="3">
    <source>
        <dbReference type="RefSeq" id="XP_056841726.1"/>
    </source>
</evidence>
<dbReference type="OrthoDB" id="1109839at2759"/>
<dbReference type="RefSeq" id="XP_056841726.1">
    <property type="nucleotide sequence ID" value="XM_056985746.1"/>
</dbReference>
<gene>
    <name evidence="3" type="primary">LOC130494909</name>
</gene>
<dbReference type="Pfam" id="PF13966">
    <property type="entry name" value="zf-RVT"/>
    <property type="match status" value="1"/>
</dbReference>
<organism evidence="2 3">
    <name type="scientific">Raphanus sativus</name>
    <name type="common">Radish</name>
    <name type="synonym">Raphanus raphanistrum var. sativus</name>
    <dbReference type="NCBI Taxonomy" id="3726"/>
    <lineage>
        <taxon>Eukaryota</taxon>
        <taxon>Viridiplantae</taxon>
        <taxon>Streptophyta</taxon>
        <taxon>Embryophyta</taxon>
        <taxon>Tracheophyta</taxon>
        <taxon>Spermatophyta</taxon>
        <taxon>Magnoliopsida</taxon>
        <taxon>eudicotyledons</taxon>
        <taxon>Gunneridae</taxon>
        <taxon>Pentapetalae</taxon>
        <taxon>rosids</taxon>
        <taxon>malvids</taxon>
        <taxon>Brassicales</taxon>
        <taxon>Brassicaceae</taxon>
        <taxon>Brassiceae</taxon>
        <taxon>Raphanus</taxon>
    </lineage>
</organism>
<reference evidence="3" key="2">
    <citation type="submission" date="2025-08" db="UniProtKB">
        <authorList>
            <consortium name="RefSeq"/>
        </authorList>
    </citation>
    <scope>IDENTIFICATION</scope>
    <source>
        <tissue evidence="3">Leaf</tissue>
    </source>
</reference>
<protein>
    <submittedName>
        <fullName evidence="3">Uncharacterized protein LOC130494909</fullName>
    </submittedName>
</protein>
<dbReference type="InterPro" id="IPR026960">
    <property type="entry name" value="RVT-Znf"/>
</dbReference>